<accession>A0A173LNF7</accession>
<dbReference type="RefSeq" id="WP_067476317.1">
    <property type="nucleotide sequence ID" value="NZ_CP015961.1"/>
</dbReference>
<feature type="transmembrane region" description="Helical" evidence="6">
    <location>
        <begin position="272"/>
        <end position="290"/>
    </location>
</feature>
<feature type="transmembrane region" description="Helical" evidence="6">
    <location>
        <begin position="310"/>
        <end position="330"/>
    </location>
</feature>
<protein>
    <submittedName>
        <fullName evidence="8">Putative MFS-type transporter YcnB</fullName>
    </submittedName>
</protein>
<dbReference type="EMBL" id="CP015961">
    <property type="protein sequence ID" value="ANI93051.1"/>
    <property type="molecule type" value="Genomic_DNA"/>
</dbReference>
<dbReference type="SUPFAM" id="SSF103473">
    <property type="entry name" value="MFS general substrate transporter"/>
    <property type="match status" value="1"/>
</dbReference>
<feature type="transmembrane region" description="Helical" evidence="6">
    <location>
        <begin position="170"/>
        <end position="191"/>
    </location>
</feature>
<feature type="transmembrane region" description="Helical" evidence="6">
    <location>
        <begin position="368"/>
        <end position="391"/>
    </location>
</feature>
<dbReference type="AlphaFoldDB" id="A0A173LNF7"/>
<evidence type="ECO:0000313" key="9">
    <source>
        <dbReference type="Proteomes" id="UP000186104"/>
    </source>
</evidence>
<keyword evidence="2" id="KW-0813">Transport</keyword>
<evidence type="ECO:0000256" key="1">
    <source>
        <dbReference type="ARBA" id="ARBA00004651"/>
    </source>
</evidence>
<name>A0A173LNF7_9ACTN</name>
<feature type="domain" description="Major facilitator superfamily (MFS) profile" evidence="7">
    <location>
        <begin position="19"/>
        <end position="471"/>
    </location>
</feature>
<feature type="transmembrane region" description="Helical" evidence="6">
    <location>
        <begin position="228"/>
        <end position="252"/>
    </location>
</feature>
<feature type="transmembrane region" description="Helical" evidence="6">
    <location>
        <begin position="342"/>
        <end position="362"/>
    </location>
</feature>
<feature type="transmembrane region" description="Helical" evidence="6">
    <location>
        <begin position="444"/>
        <end position="466"/>
    </location>
</feature>
<dbReference type="GO" id="GO:0022857">
    <property type="term" value="F:transmembrane transporter activity"/>
    <property type="evidence" value="ECO:0007669"/>
    <property type="project" value="InterPro"/>
</dbReference>
<proteinExistence type="predicted"/>
<feature type="transmembrane region" description="Helical" evidence="6">
    <location>
        <begin position="84"/>
        <end position="104"/>
    </location>
</feature>
<dbReference type="Pfam" id="PF07690">
    <property type="entry name" value="MFS_1"/>
    <property type="match status" value="1"/>
</dbReference>
<dbReference type="InterPro" id="IPR011701">
    <property type="entry name" value="MFS"/>
</dbReference>
<reference evidence="8 9" key="1">
    <citation type="submission" date="2016-06" db="EMBL/GenBank/DDBJ databases">
        <title>Complete genome sequence of a saline-alkali tolerant type strain Dietzia timorensis ID05-A0528T.</title>
        <authorList>
            <person name="Wu X."/>
        </authorList>
    </citation>
    <scope>NUCLEOTIDE SEQUENCE [LARGE SCALE GENOMIC DNA]</scope>
    <source>
        <strain evidence="8 9">ID05-A0528</strain>
    </source>
</reference>
<dbReference type="PANTHER" id="PTHR42718:SF9">
    <property type="entry name" value="MAJOR FACILITATOR SUPERFAMILY MULTIDRUG TRANSPORTER MFSC"/>
    <property type="match status" value="1"/>
</dbReference>
<dbReference type="PANTHER" id="PTHR42718">
    <property type="entry name" value="MAJOR FACILITATOR SUPERFAMILY MULTIDRUG TRANSPORTER MFSC"/>
    <property type="match status" value="1"/>
</dbReference>
<evidence type="ECO:0000256" key="3">
    <source>
        <dbReference type="ARBA" id="ARBA00022692"/>
    </source>
</evidence>
<feature type="transmembrane region" description="Helical" evidence="6">
    <location>
        <begin position="142"/>
        <end position="164"/>
    </location>
</feature>
<feature type="transmembrane region" description="Helical" evidence="6">
    <location>
        <begin position="203"/>
        <end position="222"/>
    </location>
</feature>
<feature type="transmembrane region" description="Helical" evidence="6">
    <location>
        <begin position="18"/>
        <end position="42"/>
    </location>
</feature>
<keyword evidence="3 6" id="KW-0812">Transmembrane</keyword>
<evidence type="ECO:0000256" key="4">
    <source>
        <dbReference type="ARBA" id="ARBA00022989"/>
    </source>
</evidence>
<dbReference type="Gene3D" id="1.20.1250.20">
    <property type="entry name" value="MFS general substrate transporter like domains"/>
    <property type="match status" value="2"/>
</dbReference>
<sequence>MDSTTSAPPRVGRFPTEIVVAILCLGSFSGALMQSLVIPIQAELPQLLGTSAGNASWAVTATLLAAAVTMPVTGRLADLYGKKVVLCASAAILAVGSLVAALAGGLPLFLIGRALQGMAMGYIPVAISMVREVSPPQKQAGAVATVSATMGVGGAIGLPLAAWITEQFSWHGLFWMSTGLAIIVFALTAFVVPHVRDAHPAHIDVPGIIGLAAGLIAFLVGISKGSEWGWTSATTIGSIVGGIIVLILWGAFELRQSDPIVDLRSTANRPVLFTNLAAVAIGFGMMAQMIVVPQLLEMPEITGYGLGQSILAAGLWMAPGGLMMMVFAPVSSRLMNSIGARVTLAIGAVVLSCGYLVGLFLMSAPWQLMLATLVCSAGVGIGYAAMPTLVMDNVPSSESGSAVGVNGLMRSVGTTIAGAVMAAILTSQTVALAPGTPEIPTHDAFKLCFLVGAAAALLGAGLALCVTRAKTKNASLADAGEPNQAGEPEPARS</sequence>
<keyword evidence="5 6" id="KW-0472">Membrane</keyword>
<evidence type="ECO:0000313" key="8">
    <source>
        <dbReference type="EMBL" id="ANI93051.1"/>
    </source>
</evidence>
<evidence type="ECO:0000256" key="5">
    <source>
        <dbReference type="ARBA" id="ARBA00023136"/>
    </source>
</evidence>
<feature type="transmembrane region" description="Helical" evidence="6">
    <location>
        <begin position="412"/>
        <end position="432"/>
    </location>
</feature>
<feature type="transmembrane region" description="Helical" evidence="6">
    <location>
        <begin position="54"/>
        <end position="72"/>
    </location>
</feature>
<evidence type="ECO:0000256" key="2">
    <source>
        <dbReference type="ARBA" id="ARBA00022448"/>
    </source>
</evidence>
<dbReference type="GO" id="GO:0005886">
    <property type="term" value="C:plasma membrane"/>
    <property type="evidence" value="ECO:0007669"/>
    <property type="project" value="UniProtKB-SubCell"/>
</dbReference>
<gene>
    <name evidence="8" type="ORF">BJL86_2287</name>
</gene>
<dbReference type="STRING" id="499555.BJL86_2287"/>
<dbReference type="CDD" id="cd17504">
    <property type="entry name" value="MFS_MMR_MDR_like"/>
    <property type="match status" value="1"/>
</dbReference>
<dbReference type="KEGG" id="dtm:BJL86_2287"/>
<dbReference type="Proteomes" id="UP000186104">
    <property type="component" value="Chromosome"/>
</dbReference>
<keyword evidence="4 6" id="KW-1133">Transmembrane helix</keyword>
<dbReference type="OrthoDB" id="4484751at2"/>
<evidence type="ECO:0000259" key="7">
    <source>
        <dbReference type="PROSITE" id="PS50850"/>
    </source>
</evidence>
<evidence type="ECO:0000256" key="6">
    <source>
        <dbReference type="SAM" id="Phobius"/>
    </source>
</evidence>
<comment type="subcellular location">
    <subcellularLocation>
        <location evidence="1">Cell membrane</location>
        <topology evidence="1">Multi-pass membrane protein</topology>
    </subcellularLocation>
</comment>
<organism evidence="8 9">
    <name type="scientific">Dietzia timorensis</name>
    <dbReference type="NCBI Taxonomy" id="499555"/>
    <lineage>
        <taxon>Bacteria</taxon>
        <taxon>Bacillati</taxon>
        <taxon>Actinomycetota</taxon>
        <taxon>Actinomycetes</taxon>
        <taxon>Mycobacteriales</taxon>
        <taxon>Dietziaceae</taxon>
        <taxon>Dietzia</taxon>
    </lineage>
</organism>
<keyword evidence="9" id="KW-1185">Reference proteome</keyword>
<dbReference type="InterPro" id="IPR036259">
    <property type="entry name" value="MFS_trans_sf"/>
</dbReference>
<dbReference type="InterPro" id="IPR020846">
    <property type="entry name" value="MFS_dom"/>
</dbReference>
<dbReference type="PROSITE" id="PS50850">
    <property type="entry name" value="MFS"/>
    <property type="match status" value="1"/>
</dbReference>